<name>A0A1D8NY82_9BURK</name>
<gene>
    <name evidence="2" type="ORF">LPB072_15675</name>
</gene>
<dbReference type="AlphaFoldDB" id="A0A1D8NY82"/>
<feature type="chain" id="PRO_5009110698" description="PEBP family protein" evidence="1">
    <location>
        <begin position="28"/>
        <end position="221"/>
    </location>
</feature>
<reference evidence="2 3" key="1">
    <citation type="submission" date="2016-10" db="EMBL/GenBank/DDBJ databases">
        <title>Hydorgenophaga sp. LPB0072 isolated from gastropod.</title>
        <authorList>
            <person name="Kim E."/>
            <person name="Yi H."/>
        </authorList>
    </citation>
    <scope>NUCLEOTIDE SEQUENCE [LARGE SCALE GENOMIC DNA]</scope>
    <source>
        <strain evidence="2 3">LPB0072</strain>
    </source>
</reference>
<evidence type="ECO:0008006" key="4">
    <source>
        <dbReference type="Google" id="ProtNLM"/>
    </source>
</evidence>
<proteinExistence type="predicted"/>
<dbReference type="Gene3D" id="2.60.120.260">
    <property type="entry name" value="Galactose-binding domain-like"/>
    <property type="match status" value="1"/>
</dbReference>
<evidence type="ECO:0000313" key="2">
    <source>
        <dbReference type="EMBL" id="AOW14064.1"/>
    </source>
</evidence>
<evidence type="ECO:0000256" key="1">
    <source>
        <dbReference type="SAM" id="SignalP"/>
    </source>
</evidence>
<dbReference type="RefSeq" id="WP_066083983.1">
    <property type="nucleotide sequence ID" value="NZ_CP017476.1"/>
</dbReference>
<dbReference type="Proteomes" id="UP000185680">
    <property type="component" value="Chromosome"/>
</dbReference>
<dbReference type="STRING" id="1763535.LPB072_15675"/>
<protein>
    <recommendedName>
        <fullName evidence="4">PEBP family protein</fullName>
    </recommendedName>
</protein>
<keyword evidence="1" id="KW-0732">Signal</keyword>
<dbReference type="KEGG" id="hyl:LPB072_15675"/>
<accession>A0A1D8NY82</accession>
<feature type="signal peptide" evidence="1">
    <location>
        <begin position="1"/>
        <end position="27"/>
    </location>
</feature>
<organism evidence="2 3">
    <name type="scientific">Hydrogenophaga crassostreae</name>
    <dbReference type="NCBI Taxonomy" id="1763535"/>
    <lineage>
        <taxon>Bacteria</taxon>
        <taxon>Pseudomonadati</taxon>
        <taxon>Pseudomonadota</taxon>
        <taxon>Betaproteobacteria</taxon>
        <taxon>Burkholderiales</taxon>
        <taxon>Comamonadaceae</taxon>
        <taxon>Hydrogenophaga</taxon>
    </lineage>
</organism>
<evidence type="ECO:0000313" key="3">
    <source>
        <dbReference type="Proteomes" id="UP000185680"/>
    </source>
</evidence>
<dbReference type="EMBL" id="CP017476">
    <property type="protein sequence ID" value="AOW14064.1"/>
    <property type="molecule type" value="Genomic_DNA"/>
</dbReference>
<sequence length="221" mass="23753">MKPSARHFAQRLAGAFLAASLPFAAAAGSFKAEVWADNWFSLHVGERFVGEDSVPITTERSFNSETLRFDADYPLVLNFTIKDFKQNDTGLEYIGSARQQIGDGGFIMQVTDTATQKVVAVSDSAVKCEVIHKAPLVPSCVSSSDPSVASCGATISEEPANWKAAGFDTSAWDNATVYSAADIGAKQGYFDVTWDPAARLIWTSDLKADNTLLCKLTVNAP</sequence>